<dbReference type="EMBL" id="CP060828">
    <property type="protein sequence ID" value="QNP76081.1"/>
    <property type="molecule type" value="Genomic_DNA"/>
</dbReference>
<reference evidence="2 3" key="1">
    <citation type="submission" date="2020-08" db="EMBL/GenBank/DDBJ databases">
        <title>A novel species.</title>
        <authorList>
            <person name="Gao J."/>
        </authorList>
    </citation>
    <scope>NUCLEOTIDE SEQUENCE [LARGE SCALE GENOMIC DNA]</scope>
    <source>
        <strain evidence="2 3">CRXT-G-22</strain>
    </source>
</reference>
<evidence type="ECO:0000313" key="2">
    <source>
        <dbReference type="EMBL" id="QNP76081.1"/>
    </source>
</evidence>
<dbReference type="GO" id="GO:0008757">
    <property type="term" value="F:S-adenosylmethionine-dependent methyltransferase activity"/>
    <property type="evidence" value="ECO:0007669"/>
    <property type="project" value="InterPro"/>
</dbReference>
<keyword evidence="2" id="KW-0808">Transferase</keyword>
<dbReference type="SUPFAM" id="SSF53335">
    <property type="entry name" value="S-adenosyl-L-methionine-dependent methyltransferases"/>
    <property type="match status" value="1"/>
</dbReference>
<protein>
    <submittedName>
        <fullName evidence="2">Methyltransferase domain-containing protein</fullName>
    </submittedName>
</protein>
<dbReference type="Gene3D" id="3.40.50.150">
    <property type="entry name" value="Vaccinia Virus protein VP39"/>
    <property type="match status" value="1"/>
</dbReference>
<dbReference type="InterPro" id="IPR050508">
    <property type="entry name" value="Methyltransf_Superfamily"/>
</dbReference>
<dbReference type="CDD" id="cd02440">
    <property type="entry name" value="AdoMet_MTases"/>
    <property type="match status" value="1"/>
</dbReference>
<dbReference type="PANTHER" id="PTHR42912">
    <property type="entry name" value="METHYLTRANSFERASE"/>
    <property type="match status" value="1"/>
</dbReference>
<dbReference type="AlphaFoldDB" id="A0A7H0ITG5"/>
<organism evidence="2 3">
    <name type="scientific">Streptomyces roseirectus</name>
    <dbReference type="NCBI Taxonomy" id="2768066"/>
    <lineage>
        <taxon>Bacteria</taxon>
        <taxon>Bacillati</taxon>
        <taxon>Actinomycetota</taxon>
        <taxon>Actinomycetes</taxon>
        <taxon>Kitasatosporales</taxon>
        <taxon>Streptomycetaceae</taxon>
        <taxon>Streptomyces</taxon>
    </lineage>
</organism>
<evidence type="ECO:0000313" key="3">
    <source>
        <dbReference type="Proteomes" id="UP000516052"/>
    </source>
</evidence>
<dbReference type="KEGG" id="sroi:IAG44_36360"/>
<accession>A0A7H0ITG5</accession>
<name>A0A7H0ITG5_9ACTN</name>
<keyword evidence="3" id="KW-1185">Reference proteome</keyword>
<sequence>MKSAAVALPATDFAAHPFFGPLDRRPSRYRGPHRLSHHGWLNFVERLERREEVSAVLAAVATSRRVLDVGGGTGELTRAVAARVERCVTVEPHARRVEVLQAPDGSAQAPDVPRTGGIEVLPGHAEALPFPDASFDAVLACWVLPYAEDPDRAVREMARVCDRSAPGGRVVLIGGAPDNELVSLLNEVCVPLAGEPHDHQGHLLADAVRTLSGLGFTDISLHRTEAALHFSEPDLEERITAAAALLTDFWYEGHPRAAEMREALRPALHRHFALRPYAIGDQGIVLVAV</sequence>
<evidence type="ECO:0000259" key="1">
    <source>
        <dbReference type="Pfam" id="PF08241"/>
    </source>
</evidence>
<proteinExistence type="predicted"/>
<dbReference type="InterPro" id="IPR029063">
    <property type="entry name" value="SAM-dependent_MTases_sf"/>
</dbReference>
<keyword evidence="2" id="KW-0489">Methyltransferase</keyword>
<dbReference type="Pfam" id="PF08241">
    <property type="entry name" value="Methyltransf_11"/>
    <property type="match status" value="1"/>
</dbReference>
<dbReference type="Proteomes" id="UP000516052">
    <property type="component" value="Chromosome"/>
</dbReference>
<feature type="domain" description="Methyltransferase type 11" evidence="1">
    <location>
        <begin position="67"/>
        <end position="170"/>
    </location>
</feature>
<gene>
    <name evidence="2" type="ORF">IAG44_36360</name>
</gene>
<dbReference type="GO" id="GO:0032259">
    <property type="term" value="P:methylation"/>
    <property type="evidence" value="ECO:0007669"/>
    <property type="project" value="UniProtKB-KW"/>
</dbReference>
<dbReference type="InterPro" id="IPR013216">
    <property type="entry name" value="Methyltransf_11"/>
</dbReference>